<reference evidence="1 2" key="1">
    <citation type="submission" date="2018-10" db="EMBL/GenBank/DDBJ databases">
        <title>Phylogenomics of Brevibacillus.</title>
        <authorList>
            <person name="Dunlap C."/>
        </authorList>
    </citation>
    <scope>NUCLEOTIDE SEQUENCE [LARGE SCALE GENOMIC DNA]</scope>
    <source>
        <strain evidence="1 2">JCM 12215</strain>
    </source>
</reference>
<accession>A0A3M8C6X8</accession>
<gene>
    <name evidence="1" type="ORF">EDM52_16765</name>
</gene>
<comment type="caution">
    <text evidence="1">The sequence shown here is derived from an EMBL/GenBank/DDBJ whole genome shotgun (WGS) entry which is preliminary data.</text>
</comment>
<keyword evidence="2" id="KW-1185">Reference proteome</keyword>
<evidence type="ECO:0000313" key="1">
    <source>
        <dbReference type="EMBL" id="RNB70675.1"/>
    </source>
</evidence>
<dbReference type="EMBL" id="RHHR01000033">
    <property type="protein sequence ID" value="RNB70675.1"/>
    <property type="molecule type" value="Genomic_DNA"/>
</dbReference>
<organism evidence="1 2">
    <name type="scientific">Brevibacillus invocatus</name>
    <dbReference type="NCBI Taxonomy" id="173959"/>
    <lineage>
        <taxon>Bacteria</taxon>
        <taxon>Bacillati</taxon>
        <taxon>Bacillota</taxon>
        <taxon>Bacilli</taxon>
        <taxon>Bacillales</taxon>
        <taxon>Paenibacillaceae</taxon>
        <taxon>Brevibacillus</taxon>
    </lineage>
</organism>
<dbReference type="AlphaFoldDB" id="A0A3M8C6X8"/>
<name>A0A3M8C6X8_9BACL</name>
<proteinExistence type="predicted"/>
<dbReference type="Proteomes" id="UP000282028">
    <property type="component" value="Unassembled WGS sequence"/>
</dbReference>
<dbReference type="OrthoDB" id="2476777at2"/>
<sequence>MRALPGRKRDSSVKQRISFFFFSVKNVSTFFIKQDVTACGLQINGHDRLFAYGTICIPFVKTFC</sequence>
<evidence type="ECO:0000313" key="2">
    <source>
        <dbReference type="Proteomes" id="UP000282028"/>
    </source>
</evidence>
<protein>
    <submittedName>
        <fullName evidence="1">Uncharacterized protein</fullName>
    </submittedName>
</protein>